<dbReference type="InterPro" id="IPR051468">
    <property type="entry name" value="Fungal_SecMetab_SDRs"/>
</dbReference>
<dbReference type="SUPFAM" id="SSF51735">
    <property type="entry name" value="NAD(P)-binding Rossmann-fold domains"/>
    <property type="match status" value="1"/>
</dbReference>
<proteinExistence type="inferred from homology"/>
<dbReference type="OrthoDB" id="9876299at2759"/>
<dbReference type="AlphaFoldDB" id="A0A6A6FD94"/>
<dbReference type="Pfam" id="PF00106">
    <property type="entry name" value="adh_short"/>
    <property type="match status" value="1"/>
</dbReference>
<protein>
    <recommendedName>
        <fullName evidence="7">Ketoreductase (KR) domain-containing protein</fullName>
    </recommendedName>
</protein>
<dbReference type="PANTHER" id="PTHR43544:SF7">
    <property type="entry name" value="NADB-LER2"/>
    <property type="match status" value="1"/>
</dbReference>
<evidence type="ECO:0000256" key="1">
    <source>
        <dbReference type="ARBA" id="ARBA00006484"/>
    </source>
</evidence>
<organism evidence="5 6">
    <name type="scientific">Cercospora zeae-maydis SCOH1-5</name>
    <dbReference type="NCBI Taxonomy" id="717836"/>
    <lineage>
        <taxon>Eukaryota</taxon>
        <taxon>Fungi</taxon>
        <taxon>Dikarya</taxon>
        <taxon>Ascomycota</taxon>
        <taxon>Pezizomycotina</taxon>
        <taxon>Dothideomycetes</taxon>
        <taxon>Dothideomycetidae</taxon>
        <taxon>Mycosphaerellales</taxon>
        <taxon>Mycosphaerellaceae</taxon>
        <taxon>Cercospora</taxon>
    </lineage>
</organism>
<dbReference type="GO" id="GO:0016491">
    <property type="term" value="F:oxidoreductase activity"/>
    <property type="evidence" value="ECO:0007669"/>
    <property type="project" value="UniProtKB-KW"/>
</dbReference>
<dbReference type="InterPro" id="IPR002347">
    <property type="entry name" value="SDR_fam"/>
</dbReference>
<dbReference type="Proteomes" id="UP000799539">
    <property type="component" value="Unassembled WGS sequence"/>
</dbReference>
<evidence type="ECO:0000256" key="2">
    <source>
        <dbReference type="ARBA" id="ARBA00022857"/>
    </source>
</evidence>
<dbReference type="Gene3D" id="3.40.50.720">
    <property type="entry name" value="NAD(P)-binding Rossmann-like Domain"/>
    <property type="match status" value="1"/>
</dbReference>
<accession>A0A6A6FD94</accession>
<sequence>MTRNVLNTGGNRGLGLGLVEAYLNKPDTHVFATVRNPSDPTSEPLTSLSKGENSSSTILQLEAGNGEDYSTLAKFLNQDHNINELHLVIANAGVVNVVNTVVQSSVSQFLAHFQINAMGPPPSLPIPSPHASRRSQIHYENEDLVVFPMDPAWVKTDMGLAGADAFGSEGEKIDELLITTQESVDGTRTEAN</sequence>
<evidence type="ECO:0000313" key="6">
    <source>
        <dbReference type="Proteomes" id="UP000799539"/>
    </source>
</evidence>
<name>A0A6A6FD94_9PEZI</name>
<gene>
    <name evidence="5" type="ORF">CERZMDRAFT_85522</name>
</gene>
<evidence type="ECO:0000313" key="5">
    <source>
        <dbReference type="EMBL" id="KAF2211355.1"/>
    </source>
</evidence>
<keyword evidence="6" id="KW-1185">Reference proteome</keyword>
<keyword evidence="3" id="KW-0560">Oxidoreductase</keyword>
<evidence type="ECO:0000256" key="3">
    <source>
        <dbReference type="ARBA" id="ARBA00023002"/>
    </source>
</evidence>
<evidence type="ECO:0008006" key="7">
    <source>
        <dbReference type="Google" id="ProtNLM"/>
    </source>
</evidence>
<dbReference type="InterPro" id="IPR036291">
    <property type="entry name" value="NAD(P)-bd_dom_sf"/>
</dbReference>
<feature type="compositionally biased region" description="Polar residues" evidence="4">
    <location>
        <begin position="35"/>
        <end position="54"/>
    </location>
</feature>
<feature type="region of interest" description="Disordered" evidence="4">
    <location>
        <begin position="33"/>
        <end position="54"/>
    </location>
</feature>
<evidence type="ECO:0000256" key="4">
    <source>
        <dbReference type="SAM" id="MobiDB-lite"/>
    </source>
</evidence>
<dbReference type="PANTHER" id="PTHR43544">
    <property type="entry name" value="SHORT-CHAIN DEHYDROGENASE/REDUCTASE"/>
    <property type="match status" value="1"/>
</dbReference>
<comment type="similarity">
    <text evidence="1">Belongs to the short-chain dehydrogenases/reductases (SDR) family.</text>
</comment>
<keyword evidence="2" id="KW-0521">NADP</keyword>
<dbReference type="GO" id="GO:0005737">
    <property type="term" value="C:cytoplasm"/>
    <property type="evidence" value="ECO:0007669"/>
    <property type="project" value="TreeGrafter"/>
</dbReference>
<reference evidence="5" key="1">
    <citation type="journal article" date="2020" name="Stud. Mycol.">
        <title>101 Dothideomycetes genomes: a test case for predicting lifestyles and emergence of pathogens.</title>
        <authorList>
            <person name="Haridas S."/>
            <person name="Albert R."/>
            <person name="Binder M."/>
            <person name="Bloem J."/>
            <person name="Labutti K."/>
            <person name="Salamov A."/>
            <person name="Andreopoulos B."/>
            <person name="Baker S."/>
            <person name="Barry K."/>
            <person name="Bills G."/>
            <person name="Bluhm B."/>
            <person name="Cannon C."/>
            <person name="Castanera R."/>
            <person name="Culley D."/>
            <person name="Daum C."/>
            <person name="Ezra D."/>
            <person name="Gonzalez J."/>
            <person name="Henrissat B."/>
            <person name="Kuo A."/>
            <person name="Liang C."/>
            <person name="Lipzen A."/>
            <person name="Lutzoni F."/>
            <person name="Magnuson J."/>
            <person name="Mondo S."/>
            <person name="Nolan M."/>
            <person name="Ohm R."/>
            <person name="Pangilinan J."/>
            <person name="Park H.-J."/>
            <person name="Ramirez L."/>
            <person name="Alfaro M."/>
            <person name="Sun H."/>
            <person name="Tritt A."/>
            <person name="Yoshinaga Y."/>
            <person name="Zwiers L.-H."/>
            <person name="Turgeon B."/>
            <person name="Goodwin S."/>
            <person name="Spatafora J."/>
            <person name="Crous P."/>
            <person name="Grigoriev I."/>
        </authorList>
    </citation>
    <scope>NUCLEOTIDE SEQUENCE</scope>
    <source>
        <strain evidence="5">SCOH1-5</strain>
    </source>
</reference>
<dbReference type="EMBL" id="ML992677">
    <property type="protein sequence ID" value="KAF2211355.1"/>
    <property type="molecule type" value="Genomic_DNA"/>
</dbReference>